<evidence type="ECO:0000256" key="11">
    <source>
        <dbReference type="ARBA" id="ARBA00023004"/>
    </source>
</evidence>
<feature type="transmembrane region" description="Helical" evidence="14">
    <location>
        <begin position="55"/>
        <end position="73"/>
    </location>
</feature>
<dbReference type="InterPro" id="IPR011577">
    <property type="entry name" value="Cyt_b561_bac/Ni-Hgenase"/>
</dbReference>
<evidence type="ECO:0000313" key="16">
    <source>
        <dbReference type="EMBL" id="THU05172.1"/>
    </source>
</evidence>
<dbReference type="NCBIfam" id="TIGR01583">
    <property type="entry name" value="formate-DH-gamm"/>
    <property type="match status" value="1"/>
</dbReference>
<sequence>MRKDLMIKRTPLIDRLCHWSMVVCFFLVAMSGLSWVFPSLNWLNRVFGTPQMARLLHPIFGIVVFLALCFLFVRFVKYNLFEKEDAIWVKNAPAVLAGDHKPLRIGKYNAGQKVLFWGIMSLITILLISGLMMWRAYFAHLFPIPVLRWAILAHAVAGVSLMLLIVGHIYLAFWVKGSIRGMVTGYVTHKWARTHHDRWHEQLLAKQAGSTAAATASPKAKGKPHQPAPNRKKAKGAA</sequence>
<keyword evidence="10 14" id="KW-1133">Transmembrane helix</keyword>
<dbReference type="InterPro" id="IPR006471">
    <property type="entry name" value="Formate_DH_gsu"/>
</dbReference>
<evidence type="ECO:0000256" key="1">
    <source>
        <dbReference type="ARBA" id="ARBA00001971"/>
    </source>
</evidence>
<organism evidence="16 17">
    <name type="scientific">Lampropedia puyangensis</name>
    <dbReference type="NCBI Taxonomy" id="1330072"/>
    <lineage>
        <taxon>Bacteria</taxon>
        <taxon>Pseudomonadati</taxon>
        <taxon>Pseudomonadota</taxon>
        <taxon>Betaproteobacteria</taxon>
        <taxon>Burkholderiales</taxon>
        <taxon>Comamonadaceae</taxon>
        <taxon>Lampropedia</taxon>
    </lineage>
</organism>
<accession>A0A4S8FH80</accession>
<dbReference type="InterPro" id="IPR016174">
    <property type="entry name" value="Di-haem_cyt_TM"/>
</dbReference>
<dbReference type="GO" id="GO:0046872">
    <property type="term" value="F:metal ion binding"/>
    <property type="evidence" value="ECO:0007669"/>
    <property type="project" value="UniProtKB-KW"/>
</dbReference>
<evidence type="ECO:0000256" key="3">
    <source>
        <dbReference type="ARBA" id="ARBA00010747"/>
    </source>
</evidence>
<keyword evidence="6" id="KW-0349">Heme</keyword>
<dbReference type="Pfam" id="PF01292">
    <property type="entry name" value="Ni_hydr_CYTB"/>
    <property type="match status" value="1"/>
</dbReference>
<dbReference type="GO" id="GO:0009326">
    <property type="term" value="C:formate dehydrogenase complex"/>
    <property type="evidence" value="ECO:0007669"/>
    <property type="project" value="InterPro"/>
</dbReference>
<feature type="transmembrane region" description="Helical" evidence="14">
    <location>
        <begin position="114"/>
        <end position="137"/>
    </location>
</feature>
<evidence type="ECO:0000256" key="2">
    <source>
        <dbReference type="ARBA" id="ARBA00004651"/>
    </source>
</evidence>
<dbReference type="OrthoDB" id="9790598at2"/>
<keyword evidence="12 14" id="KW-0472">Membrane</keyword>
<comment type="caution">
    <text evidence="16">The sequence shown here is derived from an EMBL/GenBank/DDBJ whole genome shotgun (WGS) entry which is preliminary data.</text>
</comment>
<comment type="cofactor">
    <cofactor evidence="1">
        <name>heme</name>
        <dbReference type="ChEBI" id="CHEBI:30413"/>
    </cofactor>
</comment>
<evidence type="ECO:0000256" key="9">
    <source>
        <dbReference type="ARBA" id="ARBA00022982"/>
    </source>
</evidence>
<dbReference type="RefSeq" id="WP_136571884.1">
    <property type="nucleotide sequence ID" value="NZ_STFG01000001.1"/>
</dbReference>
<dbReference type="GO" id="GO:0036397">
    <property type="term" value="F:formate dehydrogenase (quinone) activity"/>
    <property type="evidence" value="ECO:0007669"/>
    <property type="project" value="TreeGrafter"/>
</dbReference>
<feature type="region of interest" description="Disordered" evidence="13">
    <location>
        <begin position="207"/>
        <end position="238"/>
    </location>
</feature>
<proteinExistence type="inferred from homology"/>
<dbReference type="FunFam" id="1.20.950.20:FF:000002">
    <property type="entry name" value="Formate dehydrogenase cytochrome b556 subunit"/>
    <property type="match status" value="1"/>
</dbReference>
<keyword evidence="11" id="KW-0408">Iron</keyword>
<comment type="subcellular location">
    <subcellularLocation>
        <location evidence="2">Cell membrane</location>
        <topology evidence="2">Multi-pass membrane protein</topology>
    </subcellularLocation>
</comment>
<evidence type="ECO:0000256" key="5">
    <source>
        <dbReference type="ARBA" id="ARBA00022475"/>
    </source>
</evidence>
<keyword evidence="9" id="KW-0249">Electron transport</keyword>
<dbReference type="AlphaFoldDB" id="A0A4S8FH80"/>
<evidence type="ECO:0000256" key="8">
    <source>
        <dbReference type="ARBA" id="ARBA00022723"/>
    </source>
</evidence>
<evidence type="ECO:0000256" key="7">
    <source>
        <dbReference type="ARBA" id="ARBA00022692"/>
    </source>
</evidence>
<dbReference type="Proteomes" id="UP000308917">
    <property type="component" value="Unassembled WGS sequence"/>
</dbReference>
<keyword evidence="4" id="KW-0813">Transport</keyword>
<dbReference type="GO" id="GO:0009061">
    <property type="term" value="P:anaerobic respiration"/>
    <property type="evidence" value="ECO:0007669"/>
    <property type="project" value="TreeGrafter"/>
</dbReference>
<dbReference type="SUPFAM" id="SSF81342">
    <property type="entry name" value="Transmembrane di-heme cytochromes"/>
    <property type="match status" value="1"/>
</dbReference>
<feature type="domain" description="Cytochrome b561 bacterial/Ni-hydrogenase" evidence="15">
    <location>
        <begin position="11"/>
        <end position="185"/>
    </location>
</feature>
<dbReference type="GO" id="GO:0015944">
    <property type="term" value="P:formate oxidation"/>
    <property type="evidence" value="ECO:0007669"/>
    <property type="project" value="UniProtKB-ARBA"/>
</dbReference>
<keyword evidence="7 14" id="KW-0812">Transmembrane</keyword>
<dbReference type="GO" id="GO:0005886">
    <property type="term" value="C:plasma membrane"/>
    <property type="evidence" value="ECO:0007669"/>
    <property type="project" value="UniProtKB-SubCell"/>
</dbReference>
<evidence type="ECO:0000256" key="12">
    <source>
        <dbReference type="ARBA" id="ARBA00023136"/>
    </source>
</evidence>
<gene>
    <name evidence="16" type="ORF">E9531_01040</name>
</gene>
<feature type="compositionally biased region" description="Basic residues" evidence="13">
    <location>
        <begin position="220"/>
        <end position="238"/>
    </location>
</feature>
<feature type="transmembrane region" description="Helical" evidence="14">
    <location>
        <begin position="12"/>
        <end position="35"/>
    </location>
</feature>
<keyword evidence="17" id="KW-1185">Reference proteome</keyword>
<dbReference type="GO" id="GO:0022904">
    <property type="term" value="P:respiratory electron transport chain"/>
    <property type="evidence" value="ECO:0007669"/>
    <property type="project" value="InterPro"/>
</dbReference>
<dbReference type="Gene3D" id="1.20.950.20">
    <property type="entry name" value="Transmembrane di-heme cytochromes, Chain C"/>
    <property type="match status" value="1"/>
</dbReference>
<evidence type="ECO:0000259" key="15">
    <source>
        <dbReference type="Pfam" id="PF01292"/>
    </source>
</evidence>
<dbReference type="PANTHER" id="PTHR30074">
    <property type="entry name" value="FORMATE DEHYDROGENASE, NITRATE-INDUCIBLE, CYTOCHROME B556 FDN SUBUNIT"/>
    <property type="match status" value="1"/>
</dbReference>
<protein>
    <submittedName>
        <fullName evidence="16">Formate dehydrogenase subunit gamma</fullName>
    </submittedName>
</protein>
<name>A0A4S8FH80_9BURK</name>
<dbReference type="InterPro" id="IPR051817">
    <property type="entry name" value="FDH_cytochrome_b556_subunit"/>
</dbReference>
<evidence type="ECO:0000313" key="17">
    <source>
        <dbReference type="Proteomes" id="UP000308917"/>
    </source>
</evidence>
<comment type="similarity">
    <text evidence="3">Belongs to the formate dehydrogenase gamma subunit family.</text>
</comment>
<feature type="compositionally biased region" description="Low complexity" evidence="13">
    <location>
        <begin position="207"/>
        <end position="219"/>
    </location>
</feature>
<reference evidence="16 17" key="1">
    <citation type="journal article" date="2015" name="Antonie Van Leeuwenhoek">
        <title>Lampropedia puyangensis sp. nov., isolated from symptomatic bark of Populus ? euramericana canker and emended description of Lampropedia hyalina (Ehrenberg 1832) Lee et al. 2004.</title>
        <authorList>
            <person name="Li Y."/>
            <person name="Wang T."/>
            <person name="Piao C.G."/>
            <person name="Wang L.F."/>
            <person name="Tian G.Z."/>
            <person name="Zhu T.H."/>
            <person name="Guo M.W."/>
        </authorList>
    </citation>
    <scope>NUCLEOTIDE SEQUENCE [LARGE SCALE GENOMIC DNA]</scope>
    <source>
        <strain evidence="16 17">2-bin</strain>
    </source>
</reference>
<evidence type="ECO:0000256" key="13">
    <source>
        <dbReference type="SAM" id="MobiDB-lite"/>
    </source>
</evidence>
<dbReference type="GO" id="GO:0009055">
    <property type="term" value="F:electron transfer activity"/>
    <property type="evidence" value="ECO:0007669"/>
    <property type="project" value="InterPro"/>
</dbReference>
<dbReference type="GO" id="GO:0008863">
    <property type="term" value="F:formate dehydrogenase (NAD+) activity"/>
    <property type="evidence" value="ECO:0007669"/>
    <property type="project" value="InterPro"/>
</dbReference>
<evidence type="ECO:0000256" key="14">
    <source>
        <dbReference type="SAM" id="Phobius"/>
    </source>
</evidence>
<keyword evidence="8" id="KW-0479">Metal-binding</keyword>
<evidence type="ECO:0000256" key="4">
    <source>
        <dbReference type="ARBA" id="ARBA00022448"/>
    </source>
</evidence>
<dbReference type="PANTHER" id="PTHR30074:SF5">
    <property type="entry name" value="FORMATE DEHYDROGENASE, NITRATE-INDUCIBLE, CYTOCHROME B556(FDN) SUBUNIT"/>
    <property type="match status" value="1"/>
</dbReference>
<evidence type="ECO:0000256" key="6">
    <source>
        <dbReference type="ARBA" id="ARBA00022617"/>
    </source>
</evidence>
<evidence type="ECO:0000256" key="10">
    <source>
        <dbReference type="ARBA" id="ARBA00022989"/>
    </source>
</evidence>
<feature type="transmembrane region" description="Helical" evidence="14">
    <location>
        <begin position="149"/>
        <end position="173"/>
    </location>
</feature>
<dbReference type="EMBL" id="STFG01000001">
    <property type="protein sequence ID" value="THU05172.1"/>
    <property type="molecule type" value="Genomic_DNA"/>
</dbReference>
<keyword evidence="5" id="KW-1003">Cell membrane</keyword>